<comment type="caution">
    <text evidence="1">The sequence shown here is derived from an EMBL/GenBank/DDBJ whole genome shotgun (WGS) entry which is preliminary data.</text>
</comment>
<organism evidence="1 2">
    <name type="scientific">Halocaridina rubra</name>
    <name type="common">Hawaiian red shrimp</name>
    <dbReference type="NCBI Taxonomy" id="373956"/>
    <lineage>
        <taxon>Eukaryota</taxon>
        <taxon>Metazoa</taxon>
        <taxon>Ecdysozoa</taxon>
        <taxon>Arthropoda</taxon>
        <taxon>Crustacea</taxon>
        <taxon>Multicrustacea</taxon>
        <taxon>Malacostraca</taxon>
        <taxon>Eumalacostraca</taxon>
        <taxon>Eucarida</taxon>
        <taxon>Decapoda</taxon>
        <taxon>Pleocyemata</taxon>
        <taxon>Caridea</taxon>
        <taxon>Atyoidea</taxon>
        <taxon>Atyidae</taxon>
        <taxon>Halocaridina</taxon>
    </lineage>
</organism>
<evidence type="ECO:0000313" key="1">
    <source>
        <dbReference type="EMBL" id="KAK7084426.1"/>
    </source>
</evidence>
<evidence type="ECO:0000313" key="2">
    <source>
        <dbReference type="Proteomes" id="UP001381693"/>
    </source>
</evidence>
<dbReference type="AlphaFoldDB" id="A0AAN9A844"/>
<reference evidence="1 2" key="1">
    <citation type="submission" date="2023-11" db="EMBL/GenBank/DDBJ databases">
        <title>Halocaridina rubra genome assembly.</title>
        <authorList>
            <person name="Smith C."/>
        </authorList>
    </citation>
    <scope>NUCLEOTIDE SEQUENCE [LARGE SCALE GENOMIC DNA]</scope>
    <source>
        <strain evidence="1">EP-1</strain>
        <tissue evidence="1">Whole</tissue>
    </source>
</reference>
<dbReference type="EMBL" id="JAXCGZ010002099">
    <property type="protein sequence ID" value="KAK7084426.1"/>
    <property type="molecule type" value="Genomic_DNA"/>
</dbReference>
<protein>
    <submittedName>
        <fullName evidence="1">Uncharacterized protein</fullName>
    </submittedName>
</protein>
<gene>
    <name evidence="1" type="ORF">SK128_005013</name>
</gene>
<keyword evidence="2" id="KW-1185">Reference proteome</keyword>
<proteinExistence type="predicted"/>
<accession>A0AAN9A844</accession>
<sequence>MKSEGESDENAESVKRLAPSNTLLSNQIFVQSQQLTSVPIVPAATTGPLFSAPTAVAIPLSDQGTLGGEHCVLGSTVAYSQPNLHTPCNILLATTQPYVSAVPVSHLGNIASTCGNSSGNRSLYTYCHQGSPVVSSCTQLTPKSDSLVYSNAVTVENSSAYSHDNSQRQTYSLEADASLPHVTEVSKCVIKDFQKSKEGDSSVSKKSPSSKLANIVQSKRCNALRKSLAGRYHESAQERQARLSRKFNSLIRAKILELVRARGVKKTVCPSEVSIY</sequence>
<dbReference type="Proteomes" id="UP001381693">
    <property type="component" value="Unassembled WGS sequence"/>
</dbReference>
<name>A0AAN9A844_HALRR</name>